<organism evidence="2 3">
    <name type="scientific">Solanum tuberosum</name>
    <name type="common">Potato</name>
    <dbReference type="NCBI Taxonomy" id="4113"/>
    <lineage>
        <taxon>Eukaryota</taxon>
        <taxon>Viridiplantae</taxon>
        <taxon>Streptophyta</taxon>
        <taxon>Embryophyta</taxon>
        <taxon>Tracheophyta</taxon>
        <taxon>Spermatophyta</taxon>
        <taxon>Magnoliopsida</taxon>
        <taxon>eudicotyledons</taxon>
        <taxon>Gunneridae</taxon>
        <taxon>Pentapetalae</taxon>
        <taxon>asterids</taxon>
        <taxon>lamiids</taxon>
        <taxon>Solanales</taxon>
        <taxon>Solanaceae</taxon>
        <taxon>Solanoideae</taxon>
        <taxon>Solaneae</taxon>
        <taxon>Solanum</taxon>
    </lineage>
</organism>
<name>M1ACC9_SOLTU</name>
<dbReference type="OMA" id="CWILEMR"/>
<evidence type="ECO:0000313" key="3">
    <source>
        <dbReference type="Proteomes" id="UP000011115"/>
    </source>
</evidence>
<reference evidence="2" key="2">
    <citation type="submission" date="2015-06" db="UniProtKB">
        <authorList>
            <consortium name="EnsemblPlants"/>
        </authorList>
    </citation>
    <scope>IDENTIFICATION</scope>
    <source>
        <strain evidence="2">DM1-3 516 R44</strain>
    </source>
</reference>
<evidence type="ECO:0000259" key="1">
    <source>
        <dbReference type="Pfam" id="PF13966"/>
    </source>
</evidence>
<dbReference type="Pfam" id="PF13966">
    <property type="entry name" value="zf-RVT"/>
    <property type="match status" value="1"/>
</dbReference>
<dbReference type="InterPro" id="IPR026960">
    <property type="entry name" value="RVT-Znf"/>
</dbReference>
<dbReference type="EnsemblPlants" id="PGSC0003DMT400019639">
    <property type="protein sequence ID" value="PGSC0003DMT400019639"/>
    <property type="gene ID" value="PGSC0003DMG400007590"/>
</dbReference>
<sequence>MVPEDIVNHIISKVKAPADENGKDRPWWMQEAKGNFIVRSAWQYTRHKEQPNKIMKDVWVKGLPFKMAFLMWRLWKFKIPVDDRIRRWGYEGPSRCWCCPNPRQETMAHVFLQSETANRT</sequence>
<reference evidence="3" key="1">
    <citation type="journal article" date="2011" name="Nature">
        <title>Genome sequence and analysis of the tuber crop potato.</title>
        <authorList>
            <consortium name="The Potato Genome Sequencing Consortium"/>
        </authorList>
    </citation>
    <scope>NUCLEOTIDE SEQUENCE [LARGE SCALE GENOMIC DNA]</scope>
    <source>
        <strain evidence="3">cv. DM1-3 516 R44</strain>
    </source>
</reference>
<proteinExistence type="predicted"/>
<dbReference type="eggNOG" id="KOG1075">
    <property type="taxonomic scope" value="Eukaryota"/>
</dbReference>
<keyword evidence="3" id="KW-1185">Reference proteome</keyword>
<dbReference type="InParanoid" id="M1ACC9"/>
<dbReference type="PaxDb" id="4113-PGSC0003DMT400019639"/>
<accession>M1ACC9</accession>
<evidence type="ECO:0000313" key="2">
    <source>
        <dbReference type="EnsemblPlants" id="PGSC0003DMT400019639"/>
    </source>
</evidence>
<feature type="domain" description="Reverse transcriptase zinc-binding" evidence="1">
    <location>
        <begin position="36"/>
        <end position="119"/>
    </location>
</feature>
<dbReference type="HOGENOM" id="CLU_2053814_0_0_1"/>
<protein>
    <submittedName>
        <fullName evidence="2">RNase H family protein</fullName>
    </submittedName>
</protein>
<dbReference type="AlphaFoldDB" id="M1ACC9"/>
<dbReference type="STRING" id="4113.M1ACC9"/>
<dbReference type="Proteomes" id="UP000011115">
    <property type="component" value="Unassembled WGS sequence"/>
</dbReference>
<dbReference type="Gramene" id="PGSC0003DMT400019639">
    <property type="protein sequence ID" value="PGSC0003DMT400019639"/>
    <property type="gene ID" value="PGSC0003DMG400007590"/>
</dbReference>